<dbReference type="GO" id="GO:0030955">
    <property type="term" value="F:potassium ion binding"/>
    <property type="evidence" value="ECO:0007669"/>
    <property type="project" value="UniProtKB-UniRule"/>
</dbReference>
<keyword evidence="11 18" id="KW-0418">Kinase</keyword>
<dbReference type="InterPro" id="IPR008279">
    <property type="entry name" value="PEP-util_enz_mobile_dom"/>
</dbReference>
<dbReference type="RefSeq" id="WP_112333668.1">
    <property type="nucleotide sequence ID" value="NZ_JBKYJQ010000007.1"/>
</dbReference>
<dbReference type="InterPro" id="IPR015813">
    <property type="entry name" value="Pyrv/PenolPyrv_kinase-like_dom"/>
</dbReference>
<sequence>MRRTKIICTLGPSTDKDDVLRQLMLTGMDVARLNFSHQTHQEQKVRVEAVKKIREELKLPIALLLDTKGPEIRLKDFSTPKVFLQEGKTFTLTTRDVMGDETIAAITFQHLPSEVYSGAKILIDDGLIELRVDSCTETDILCTVVNGGNISAHKGINVPGIQLSLPFISDQDKKDIAFAVEQDFDFIAASFTRSAQDILDMRALLEKHNCNNIRIIAKIENSEGVDNIDEIIRVSDGIMVARGDLGVEIPLEDIPVIQKKLIKKAYNAGLQVITATQMLDSMMKNPRPTRAETTDVANAIYDGTSAIMLSGETAAGDYPIQALKTMSIIAERTELDIDYKERFRKRGVIEQPNVTSAISHATCTTAHDLGAAAIITVTKSGKTARMISKYRPLCPIISGTTEPKVQRQMNLSWGVIPIMVEEKDNTDELFEHVVEVARKQTLVQNGDLCVITAGVPLGVSGTTNLLKVQLVGDVLVSGIGVGGSAICGTLCVCTSEEDAWQTYKSGDILVLPQTNNDLLPLLRTCSAIITESGSVNSHSAIVGLTLEKPVIVGAEHATKILKSGTAVTVDAARGIVFSGIEKKKKNL</sequence>
<evidence type="ECO:0000256" key="14">
    <source>
        <dbReference type="ARBA" id="ARBA00022958"/>
    </source>
</evidence>
<evidence type="ECO:0000256" key="13">
    <source>
        <dbReference type="ARBA" id="ARBA00022842"/>
    </source>
</evidence>
<dbReference type="Pfam" id="PF00224">
    <property type="entry name" value="PK"/>
    <property type="match status" value="1"/>
</dbReference>
<dbReference type="NCBIfam" id="TIGR01064">
    <property type="entry name" value="pyruv_kin"/>
    <property type="match status" value="1"/>
</dbReference>
<dbReference type="Proteomes" id="UP000249377">
    <property type="component" value="Unassembled WGS sequence"/>
</dbReference>
<feature type="domain" description="Pyruvate kinase barrel" evidence="19">
    <location>
        <begin position="1"/>
        <end position="322"/>
    </location>
</feature>
<reference evidence="22 23" key="1">
    <citation type="submission" date="2018-06" db="EMBL/GenBank/DDBJ databases">
        <title>Noncontiguous genome sequence of Ruminococcaceae bacterium ASD2818.</title>
        <authorList>
            <person name="Chaplin A.V."/>
            <person name="Sokolova S.R."/>
            <person name="Kochetkova T.O."/>
            <person name="Goltsov A.Y."/>
            <person name="Trofimov D.Y."/>
            <person name="Efimov B.A."/>
        </authorList>
    </citation>
    <scope>NUCLEOTIDE SEQUENCE [LARGE SCALE GENOMIC DNA]</scope>
    <source>
        <strain evidence="22 23">ASD2818</strain>
    </source>
</reference>
<keyword evidence="9" id="KW-0479">Metal-binding</keyword>
<dbReference type="GO" id="GO:0016301">
    <property type="term" value="F:kinase activity"/>
    <property type="evidence" value="ECO:0007669"/>
    <property type="project" value="UniProtKB-KW"/>
</dbReference>
<organism evidence="22 23">
    <name type="scientific">Hydrogeniiclostridium mannosilyticum</name>
    <dbReference type="NCBI Taxonomy" id="2764322"/>
    <lineage>
        <taxon>Bacteria</taxon>
        <taxon>Bacillati</taxon>
        <taxon>Bacillota</taxon>
        <taxon>Clostridia</taxon>
        <taxon>Eubacteriales</taxon>
        <taxon>Acutalibacteraceae</taxon>
        <taxon>Hydrogeniiclostridium</taxon>
    </lineage>
</organism>
<name>A0A328UG39_9FIRM</name>
<dbReference type="EMBL" id="QLYR01000014">
    <property type="protein sequence ID" value="RAQ22182.1"/>
    <property type="molecule type" value="Genomic_DNA"/>
</dbReference>
<evidence type="ECO:0000259" key="19">
    <source>
        <dbReference type="Pfam" id="PF00224"/>
    </source>
</evidence>
<evidence type="ECO:0000256" key="3">
    <source>
        <dbReference type="ARBA" id="ARBA00004997"/>
    </source>
</evidence>
<keyword evidence="15 18" id="KW-0324">Glycolysis</keyword>
<evidence type="ECO:0000256" key="4">
    <source>
        <dbReference type="ARBA" id="ARBA00006237"/>
    </source>
</evidence>
<dbReference type="Pfam" id="PF00391">
    <property type="entry name" value="PEP-utilizers"/>
    <property type="match status" value="1"/>
</dbReference>
<dbReference type="SUPFAM" id="SSF51621">
    <property type="entry name" value="Phosphoenolpyruvate/pyruvate domain"/>
    <property type="match status" value="1"/>
</dbReference>
<protein>
    <recommendedName>
        <fullName evidence="7 17">Pyruvate kinase</fullName>
        <ecNumber evidence="6 17">2.7.1.40</ecNumber>
    </recommendedName>
</protein>
<dbReference type="GO" id="GO:0004743">
    <property type="term" value="F:pyruvate kinase activity"/>
    <property type="evidence" value="ECO:0007669"/>
    <property type="project" value="UniProtKB-UniRule"/>
</dbReference>
<evidence type="ECO:0000256" key="10">
    <source>
        <dbReference type="ARBA" id="ARBA00022741"/>
    </source>
</evidence>
<dbReference type="SUPFAM" id="SSF52935">
    <property type="entry name" value="PK C-terminal domain-like"/>
    <property type="match status" value="1"/>
</dbReference>
<keyword evidence="12" id="KW-0067">ATP-binding</keyword>
<keyword evidence="14" id="KW-0630">Potassium</keyword>
<dbReference type="GO" id="GO:0005524">
    <property type="term" value="F:ATP binding"/>
    <property type="evidence" value="ECO:0007669"/>
    <property type="project" value="UniProtKB-KW"/>
</dbReference>
<comment type="similarity">
    <text evidence="5 18">Belongs to the pyruvate kinase family.</text>
</comment>
<evidence type="ECO:0000256" key="15">
    <source>
        <dbReference type="ARBA" id="ARBA00023152"/>
    </source>
</evidence>
<gene>
    <name evidence="22" type="primary">pyk</name>
    <name evidence="22" type="ORF">DPQ25_13340</name>
</gene>
<evidence type="ECO:0000256" key="7">
    <source>
        <dbReference type="ARBA" id="ARBA00018587"/>
    </source>
</evidence>
<dbReference type="Gene3D" id="3.20.20.60">
    <property type="entry name" value="Phosphoenolpyruvate-binding domains"/>
    <property type="match status" value="1"/>
</dbReference>
<dbReference type="InterPro" id="IPR015795">
    <property type="entry name" value="Pyrv_Knase_C"/>
</dbReference>
<dbReference type="NCBIfam" id="NF004978">
    <property type="entry name" value="PRK06354.1"/>
    <property type="match status" value="1"/>
</dbReference>
<comment type="cofactor">
    <cofactor evidence="2">
        <name>K(+)</name>
        <dbReference type="ChEBI" id="CHEBI:29103"/>
    </cofactor>
</comment>
<dbReference type="InterPro" id="IPR001697">
    <property type="entry name" value="Pyr_Knase"/>
</dbReference>
<keyword evidence="16 22" id="KW-0670">Pyruvate</keyword>
<evidence type="ECO:0000256" key="1">
    <source>
        <dbReference type="ARBA" id="ARBA00001946"/>
    </source>
</evidence>
<evidence type="ECO:0000256" key="12">
    <source>
        <dbReference type="ARBA" id="ARBA00022840"/>
    </source>
</evidence>
<accession>A0A328UG39</accession>
<dbReference type="InterPro" id="IPR015806">
    <property type="entry name" value="Pyrv_Knase_insert_dom_sf"/>
</dbReference>
<keyword evidence="10" id="KW-0547">Nucleotide-binding</keyword>
<evidence type="ECO:0000256" key="8">
    <source>
        <dbReference type="ARBA" id="ARBA00022679"/>
    </source>
</evidence>
<dbReference type="InterPro" id="IPR040442">
    <property type="entry name" value="Pyrv_kinase-like_dom_sf"/>
</dbReference>
<dbReference type="GO" id="GO:0000287">
    <property type="term" value="F:magnesium ion binding"/>
    <property type="evidence" value="ECO:0007669"/>
    <property type="project" value="UniProtKB-UniRule"/>
</dbReference>
<dbReference type="AlphaFoldDB" id="A0A328UG39"/>
<dbReference type="SUPFAM" id="SSF52009">
    <property type="entry name" value="Phosphohistidine domain"/>
    <property type="match status" value="1"/>
</dbReference>
<dbReference type="InterPro" id="IPR011037">
    <property type="entry name" value="Pyrv_Knase-like_insert_dom_sf"/>
</dbReference>
<evidence type="ECO:0000313" key="22">
    <source>
        <dbReference type="EMBL" id="RAQ22182.1"/>
    </source>
</evidence>
<dbReference type="Gene3D" id="3.50.30.10">
    <property type="entry name" value="Phosphohistidine domain"/>
    <property type="match status" value="1"/>
</dbReference>
<dbReference type="FunFam" id="2.40.33.10:FF:000001">
    <property type="entry name" value="Pyruvate kinase"/>
    <property type="match status" value="1"/>
</dbReference>
<dbReference type="InterPro" id="IPR015793">
    <property type="entry name" value="Pyrv_Knase_brl"/>
</dbReference>
<comment type="similarity">
    <text evidence="4">In the C-terminal section; belongs to the PEP-utilizing enzyme family.</text>
</comment>
<dbReference type="FunFam" id="3.20.20.60:FF:000025">
    <property type="entry name" value="Pyruvate kinase"/>
    <property type="match status" value="1"/>
</dbReference>
<dbReference type="InterPro" id="IPR036918">
    <property type="entry name" value="Pyrv_Knase_C_sf"/>
</dbReference>
<keyword evidence="23" id="KW-1185">Reference proteome</keyword>
<comment type="caution">
    <text evidence="22">The sequence shown here is derived from an EMBL/GenBank/DDBJ whole genome shotgun (WGS) entry which is preliminary data.</text>
</comment>
<evidence type="ECO:0000256" key="9">
    <source>
        <dbReference type="ARBA" id="ARBA00022723"/>
    </source>
</evidence>
<dbReference type="InterPro" id="IPR036637">
    <property type="entry name" value="Phosphohistidine_dom_sf"/>
</dbReference>
<feature type="domain" description="PEP-utilising enzyme mobile" evidence="20">
    <location>
        <begin position="504"/>
        <end position="574"/>
    </location>
</feature>
<dbReference type="InterPro" id="IPR018209">
    <property type="entry name" value="Pyrv_Knase_AS"/>
</dbReference>
<keyword evidence="13 18" id="KW-0460">Magnesium</keyword>
<evidence type="ECO:0000256" key="16">
    <source>
        <dbReference type="ARBA" id="ARBA00023317"/>
    </source>
</evidence>
<dbReference type="UniPathway" id="UPA00109">
    <property type="reaction ID" value="UER00188"/>
</dbReference>
<dbReference type="PANTHER" id="PTHR11817">
    <property type="entry name" value="PYRUVATE KINASE"/>
    <property type="match status" value="1"/>
</dbReference>
<evidence type="ECO:0000259" key="20">
    <source>
        <dbReference type="Pfam" id="PF00391"/>
    </source>
</evidence>
<evidence type="ECO:0000313" key="23">
    <source>
        <dbReference type="Proteomes" id="UP000249377"/>
    </source>
</evidence>
<dbReference type="EC" id="2.7.1.40" evidence="6 17"/>
<dbReference type="NCBIfam" id="NF004491">
    <property type="entry name" value="PRK05826.1"/>
    <property type="match status" value="1"/>
</dbReference>
<evidence type="ECO:0000256" key="18">
    <source>
        <dbReference type="RuleBase" id="RU000504"/>
    </source>
</evidence>
<dbReference type="Gene3D" id="2.40.33.10">
    <property type="entry name" value="PK beta-barrel domain-like"/>
    <property type="match status" value="1"/>
</dbReference>
<feature type="domain" description="Pyruvate kinase C-terminal" evidence="21">
    <location>
        <begin position="357"/>
        <end position="468"/>
    </location>
</feature>
<evidence type="ECO:0000256" key="6">
    <source>
        <dbReference type="ARBA" id="ARBA00012142"/>
    </source>
</evidence>
<comment type="cofactor">
    <cofactor evidence="1">
        <name>Mg(2+)</name>
        <dbReference type="ChEBI" id="CHEBI:18420"/>
    </cofactor>
</comment>
<keyword evidence="8 18" id="KW-0808">Transferase</keyword>
<evidence type="ECO:0000256" key="2">
    <source>
        <dbReference type="ARBA" id="ARBA00001958"/>
    </source>
</evidence>
<dbReference type="PRINTS" id="PR01050">
    <property type="entry name" value="PYRUVTKNASE"/>
</dbReference>
<comment type="catalytic activity">
    <reaction evidence="18">
        <text>pyruvate + ATP = phosphoenolpyruvate + ADP + H(+)</text>
        <dbReference type="Rhea" id="RHEA:18157"/>
        <dbReference type="ChEBI" id="CHEBI:15361"/>
        <dbReference type="ChEBI" id="CHEBI:15378"/>
        <dbReference type="ChEBI" id="CHEBI:30616"/>
        <dbReference type="ChEBI" id="CHEBI:58702"/>
        <dbReference type="ChEBI" id="CHEBI:456216"/>
        <dbReference type="EC" id="2.7.1.40"/>
    </reaction>
</comment>
<evidence type="ECO:0000256" key="11">
    <source>
        <dbReference type="ARBA" id="ARBA00022777"/>
    </source>
</evidence>
<evidence type="ECO:0000259" key="21">
    <source>
        <dbReference type="Pfam" id="PF02887"/>
    </source>
</evidence>
<proteinExistence type="inferred from homology"/>
<evidence type="ECO:0000256" key="17">
    <source>
        <dbReference type="NCBIfam" id="TIGR01064"/>
    </source>
</evidence>
<evidence type="ECO:0000256" key="5">
    <source>
        <dbReference type="ARBA" id="ARBA00008663"/>
    </source>
</evidence>
<dbReference type="PROSITE" id="PS00110">
    <property type="entry name" value="PYRUVATE_KINASE"/>
    <property type="match status" value="1"/>
</dbReference>
<comment type="pathway">
    <text evidence="3 18">Carbohydrate degradation; glycolysis; pyruvate from D-glyceraldehyde 3-phosphate: step 5/5.</text>
</comment>
<dbReference type="SUPFAM" id="SSF50800">
    <property type="entry name" value="PK beta-barrel domain-like"/>
    <property type="match status" value="1"/>
</dbReference>
<dbReference type="Gene3D" id="3.40.1380.20">
    <property type="entry name" value="Pyruvate kinase, C-terminal domain"/>
    <property type="match status" value="1"/>
</dbReference>
<dbReference type="Pfam" id="PF02887">
    <property type="entry name" value="PK_C"/>
    <property type="match status" value="1"/>
</dbReference>